<evidence type="ECO:0000259" key="1">
    <source>
        <dbReference type="SMART" id="SM01321"/>
    </source>
</evidence>
<protein>
    <recommendedName>
        <fullName evidence="1">Transposase IS200-like domain-containing protein</fullName>
    </recommendedName>
</protein>
<dbReference type="PANTHER" id="PTHR36966:SF1">
    <property type="entry name" value="REP-ASSOCIATED TYROSINE TRANSPOSASE"/>
    <property type="match status" value="1"/>
</dbReference>
<feature type="domain" description="Transposase IS200-like" evidence="1">
    <location>
        <begin position="16"/>
        <end position="182"/>
    </location>
</feature>
<dbReference type="Gene3D" id="3.30.70.1290">
    <property type="entry name" value="Transposase IS200-like"/>
    <property type="match status" value="1"/>
</dbReference>
<comment type="caution">
    <text evidence="2">The sequence shown here is derived from an EMBL/GenBank/DDBJ whole genome shotgun (WGS) entry which is preliminary data.</text>
</comment>
<dbReference type="AlphaFoldDB" id="X1UAK4"/>
<organism evidence="2">
    <name type="scientific">marine sediment metagenome</name>
    <dbReference type="NCBI Taxonomy" id="412755"/>
    <lineage>
        <taxon>unclassified sequences</taxon>
        <taxon>metagenomes</taxon>
        <taxon>ecological metagenomes</taxon>
    </lineage>
</organism>
<dbReference type="InterPro" id="IPR002686">
    <property type="entry name" value="Transposase_17"/>
</dbReference>
<dbReference type="NCBIfam" id="NF047646">
    <property type="entry name" value="REP_Tyr_transpos"/>
    <property type="match status" value="1"/>
</dbReference>
<dbReference type="InterPro" id="IPR036515">
    <property type="entry name" value="Transposase_17_sf"/>
</dbReference>
<dbReference type="SUPFAM" id="SSF143422">
    <property type="entry name" value="Transposase IS200-like"/>
    <property type="match status" value="1"/>
</dbReference>
<dbReference type="GO" id="GO:0043565">
    <property type="term" value="F:sequence-specific DNA binding"/>
    <property type="evidence" value="ECO:0007669"/>
    <property type="project" value="TreeGrafter"/>
</dbReference>
<evidence type="ECO:0000313" key="2">
    <source>
        <dbReference type="EMBL" id="GAJ14499.1"/>
    </source>
</evidence>
<proteinExistence type="predicted"/>
<dbReference type="GO" id="GO:0006313">
    <property type="term" value="P:DNA transposition"/>
    <property type="evidence" value="ECO:0007669"/>
    <property type="project" value="InterPro"/>
</dbReference>
<sequence length="207" mass="24851">MDEPREYRRNLPHIQPEEGIFFITFRLKDSLPLSVIDRLKKNALRREIDIISSKGDFNKIDKENKHFEDFIEFDAYLDRATFGTTYLKDPKAATIVANTIHYLDGKDFKLICYCIMPNHVHLIIYKTKRILFRILQSLKRHSAREANIILSRNGSFWQKESYDRLIRDRNDLAEKIEYTLYNPVKAGLVDDWRDWQFTYCKDEFLEY</sequence>
<dbReference type="Pfam" id="PF01797">
    <property type="entry name" value="Y1_Tnp"/>
    <property type="match status" value="1"/>
</dbReference>
<dbReference type="InterPro" id="IPR052715">
    <property type="entry name" value="RAYT_transposase"/>
</dbReference>
<dbReference type="GO" id="GO:0004803">
    <property type="term" value="F:transposase activity"/>
    <property type="evidence" value="ECO:0007669"/>
    <property type="project" value="InterPro"/>
</dbReference>
<dbReference type="PANTHER" id="PTHR36966">
    <property type="entry name" value="REP-ASSOCIATED TYROSINE TRANSPOSASE"/>
    <property type="match status" value="1"/>
</dbReference>
<name>X1UAK4_9ZZZZ</name>
<dbReference type="EMBL" id="BARW01025993">
    <property type="protein sequence ID" value="GAJ14499.1"/>
    <property type="molecule type" value="Genomic_DNA"/>
</dbReference>
<reference evidence="2" key="1">
    <citation type="journal article" date="2014" name="Front. Microbiol.">
        <title>High frequency of phylogenetically diverse reductive dehalogenase-homologous genes in deep subseafloor sedimentary metagenomes.</title>
        <authorList>
            <person name="Kawai M."/>
            <person name="Futagami T."/>
            <person name="Toyoda A."/>
            <person name="Takaki Y."/>
            <person name="Nishi S."/>
            <person name="Hori S."/>
            <person name="Arai W."/>
            <person name="Tsubouchi T."/>
            <person name="Morono Y."/>
            <person name="Uchiyama I."/>
            <person name="Ito T."/>
            <person name="Fujiyama A."/>
            <person name="Inagaki F."/>
            <person name="Takami H."/>
        </authorList>
    </citation>
    <scope>NUCLEOTIDE SEQUENCE</scope>
    <source>
        <strain evidence="2">Expedition CK06-06</strain>
    </source>
</reference>
<gene>
    <name evidence="2" type="ORF">S12H4_42473</name>
</gene>
<dbReference type="SMART" id="SM01321">
    <property type="entry name" value="Y1_Tnp"/>
    <property type="match status" value="1"/>
</dbReference>
<accession>X1UAK4</accession>